<evidence type="ECO:0000256" key="1">
    <source>
        <dbReference type="SAM" id="MobiDB-lite"/>
    </source>
</evidence>
<evidence type="ECO:0000313" key="2">
    <source>
        <dbReference type="EMBL" id="CAL1389695.1"/>
    </source>
</evidence>
<feature type="region of interest" description="Disordered" evidence="1">
    <location>
        <begin position="28"/>
        <end position="53"/>
    </location>
</feature>
<gene>
    <name evidence="2" type="ORF">LTRI10_LOCUS30534</name>
</gene>
<accession>A0AAV2EW59</accession>
<evidence type="ECO:0000313" key="3">
    <source>
        <dbReference type="Proteomes" id="UP001497516"/>
    </source>
</evidence>
<reference evidence="2 3" key="1">
    <citation type="submission" date="2024-04" db="EMBL/GenBank/DDBJ databases">
        <authorList>
            <person name="Fracassetti M."/>
        </authorList>
    </citation>
    <scope>NUCLEOTIDE SEQUENCE [LARGE SCALE GENOMIC DNA]</scope>
</reference>
<keyword evidence="3" id="KW-1185">Reference proteome</keyword>
<dbReference type="AlphaFoldDB" id="A0AAV2EW59"/>
<protein>
    <submittedName>
        <fullName evidence="2">Uncharacterized protein</fullName>
    </submittedName>
</protein>
<sequence length="192" mass="22833">MPDRYQFIRDMQEEQELLDLLEEEERSENFFRRQSSSNRQSRFPPQSSRTQRYPPAVYNPWNWRDRILNHGLEARIARKNSHRTTGHLSSHLHPSPQSYSYPRELEQQRDWYDHYYPTAKAHEGNPIMAATYSQQWEDASERQHLSWDYYRPSSVGVENGPTIEVCPEALAGPVTMEPAKRFRKGRISRQNP</sequence>
<proteinExistence type="predicted"/>
<organism evidence="2 3">
    <name type="scientific">Linum trigynum</name>
    <dbReference type="NCBI Taxonomy" id="586398"/>
    <lineage>
        <taxon>Eukaryota</taxon>
        <taxon>Viridiplantae</taxon>
        <taxon>Streptophyta</taxon>
        <taxon>Embryophyta</taxon>
        <taxon>Tracheophyta</taxon>
        <taxon>Spermatophyta</taxon>
        <taxon>Magnoliopsida</taxon>
        <taxon>eudicotyledons</taxon>
        <taxon>Gunneridae</taxon>
        <taxon>Pentapetalae</taxon>
        <taxon>rosids</taxon>
        <taxon>fabids</taxon>
        <taxon>Malpighiales</taxon>
        <taxon>Linaceae</taxon>
        <taxon>Linum</taxon>
    </lineage>
</organism>
<dbReference type="Proteomes" id="UP001497516">
    <property type="component" value="Chromosome 5"/>
</dbReference>
<name>A0AAV2EW59_9ROSI</name>
<dbReference type="EMBL" id="OZ034818">
    <property type="protein sequence ID" value="CAL1389695.1"/>
    <property type="molecule type" value="Genomic_DNA"/>
</dbReference>
<feature type="compositionally biased region" description="Low complexity" evidence="1">
    <location>
        <begin position="32"/>
        <end position="52"/>
    </location>
</feature>